<gene>
    <name evidence="1" type="ORF">EVAR_39504_1</name>
</gene>
<name>A0A4C1W0A4_EUMVA</name>
<proteinExistence type="predicted"/>
<keyword evidence="2" id="KW-1185">Reference proteome</keyword>
<evidence type="ECO:0000313" key="1">
    <source>
        <dbReference type="EMBL" id="GBP44493.1"/>
    </source>
</evidence>
<reference evidence="1 2" key="1">
    <citation type="journal article" date="2019" name="Commun. Biol.">
        <title>The bagworm genome reveals a unique fibroin gene that provides high tensile strength.</title>
        <authorList>
            <person name="Kono N."/>
            <person name="Nakamura H."/>
            <person name="Ohtoshi R."/>
            <person name="Tomita M."/>
            <person name="Numata K."/>
            <person name="Arakawa K."/>
        </authorList>
    </citation>
    <scope>NUCLEOTIDE SEQUENCE [LARGE SCALE GENOMIC DNA]</scope>
</reference>
<dbReference type="AlphaFoldDB" id="A0A4C1W0A4"/>
<accession>A0A4C1W0A4</accession>
<dbReference type="EMBL" id="BGZK01000453">
    <property type="protein sequence ID" value="GBP44493.1"/>
    <property type="molecule type" value="Genomic_DNA"/>
</dbReference>
<dbReference type="Proteomes" id="UP000299102">
    <property type="component" value="Unassembled WGS sequence"/>
</dbReference>
<sequence length="87" mass="9533">MGAARGLARSCVVSHAPIISCTGFYERNLSTDMFECPRAAGARREVSRLSIADSWPILNPLHSAKNADGGLRRRPALDNVVHVPEYR</sequence>
<organism evidence="1 2">
    <name type="scientific">Eumeta variegata</name>
    <name type="common">Bagworm moth</name>
    <name type="synonym">Eumeta japonica</name>
    <dbReference type="NCBI Taxonomy" id="151549"/>
    <lineage>
        <taxon>Eukaryota</taxon>
        <taxon>Metazoa</taxon>
        <taxon>Ecdysozoa</taxon>
        <taxon>Arthropoda</taxon>
        <taxon>Hexapoda</taxon>
        <taxon>Insecta</taxon>
        <taxon>Pterygota</taxon>
        <taxon>Neoptera</taxon>
        <taxon>Endopterygota</taxon>
        <taxon>Lepidoptera</taxon>
        <taxon>Glossata</taxon>
        <taxon>Ditrysia</taxon>
        <taxon>Tineoidea</taxon>
        <taxon>Psychidae</taxon>
        <taxon>Oiketicinae</taxon>
        <taxon>Eumeta</taxon>
    </lineage>
</organism>
<protein>
    <submittedName>
        <fullName evidence="1">Uncharacterized protein</fullName>
    </submittedName>
</protein>
<comment type="caution">
    <text evidence="1">The sequence shown here is derived from an EMBL/GenBank/DDBJ whole genome shotgun (WGS) entry which is preliminary data.</text>
</comment>
<evidence type="ECO:0000313" key="2">
    <source>
        <dbReference type="Proteomes" id="UP000299102"/>
    </source>
</evidence>